<keyword evidence="2" id="KW-0805">Transcription regulation</keyword>
<evidence type="ECO:0000259" key="8">
    <source>
        <dbReference type="PROSITE" id="PS51042"/>
    </source>
</evidence>
<dbReference type="InterPro" id="IPR003350">
    <property type="entry name" value="CUT_dom"/>
</dbReference>
<keyword evidence="4" id="KW-0371">Homeobox</keyword>
<name>A0A1I7X581_HETBA</name>
<dbReference type="InterPro" id="IPR051649">
    <property type="entry name" value="CUT_Homeobox"/>
</dbReference>
<evidence type="ECO:0000256" key="1">
    <source>
        <dbReference type="ARBA" id="ARBA00004123"/>
    </source>
</evidence>
<feature type="transmembrane region" description="Helical" evidence="7">
    <location>
        <begin position="57"/>
        <end position="76"/>
    </location>
</feature>
<evidence type="ECO:0000256" key="4">
    <source>
        <dbReference type="ARBA" id="ARBA00023155"/>
    </source>
</evidence>
<dbReference type="WBParaSite" id="Hba_12714">
    <property type="protein sequence ID" value="Hba_12714"/>
    <property type="gene ID" value="Hba_12714"/>
</dbReference>
<keyword evidence="7" id="KW-0812">Transmembrane</keyword>
<dbReference type="AlphaFoldDB" id="A0A1I7X581"/>
<dbReference type="SUPFAM" id="SSF47413">
    <property type="entry name" value="lambda repressor-like DNA-binding domains"/>
    <property type="match status" value="1"/>
</dbReference>
<dbReference type="Pfam" id="PF02376">
    <property type="entry name" value="CUT"/>
    <property type="match status" value="1"/>
</dbReference>
<keyword evidence="7" id="KW-1133">Transmembrane helix</keyword>
<dbReference type="PROSITE" id="PS51042">
    <property type="entry name" value="CUT"/>
    <property type="match status" value="1"/>
</dbReference>
<keyword evidence="6" id="KW-0539">Nucleus</keyword>
<evidence type="ECO:0000313" key="10">
    <source>
        <dbReference type="WBParaSite" id="Hba_12714"/>
    </source>
</evidence>
<keyword evidence="7" id="KW-0472">Membrane</keyword>
<evidence type="ECO:0000313" key="9">
    <source>
        <dbReference type="Proteomes" id="UP000095283"/>
    </source>
</evidence>
<organism evidence="9 10">
    <name type="scientific">Heterorhabditis bacteriophora</name>
    <name type="common">Entomopathogenic nematode worm</name>
    <dbReference type="NCBI Taxonomy" id="37862"/>
    <lineage>
        <taxon>Eukaryota</taxon>
        <taxon>Metazoa</taxon>
        <taxon>Ecdysozoa</taxon>
        <taxon>Nematoda</taxon>
        <taxon>Chromadorea</taxon>
        <taxon>Rhabditida</taxon>
        <taxon>Rhabditina</taxon>
        <taxon>Rhabditomorpha</taxon>
        <taxon>Strongyloidea</taxon>
        <taxon>Heterorhabditidae</taxon>
        <taxon>Heterorhabditis</taxon>
    </lineage>
</organism>
<evidence type="ECO:0000256" key="5">
    <source>
        <dbReference type="ARBA" id="ARBA00023163"/>
    </source>
</evidence>
<protein>
    <submittedName>
        <fullName evidence="10">CUT domain-containing protein</fullName>
    </submittedName>
</protein>
<sequence>MSMSGQYQDQMRHAALDKASFGNGPAGLLSPLHMDRRHASGNTDFGRHVYIKVSIKLITFYVNFATALELFLVFIFKFQRNSSPSPHSFSGPQSASMMQHRIVSYSKLLSSFYIYIHLFIHEILQLAVRIFRSQGTLSDLLRNPKPWNKLKSGRETFRRMFNWVQQPLAMRLGILDMYKSG</sequence>
<dbReference type="GO" id="GO:0000978">
    <property type="term" value="F:RNA polymerase II cis-regulatory region sequence-specific DNA binding"/>
    <property type="evidence" value="ECO:0007669"/>
    <property type="project" value="TreeGrafter"/>
</dbReference>
<feature type="transmembrane region" description="Helical" evidence="7">
    <location>
        <begin position="112"/>
        <end position="131"/>
    </location>
</feature>
<dbReference type="PANTHER" id="PTHR14057:SF47">
    <property type="entry name" value="HOMEOBOX PROTEIN ONECUT"/>
    <property type="match status" value="1"/>
</dbReference>
<keyword evidence="9" id="KW-1185">Reference proteome</keyword>
<proteinExistence type="predicted"/>
<dbReference type="SMART" id="SM01109">
    <property type="entry name" value="CUT"/>
    <property type="match status" value="1"/>
</dbReference>
<keyword evidence="5" id="KW-0804">Transcription</keyword>
<comment type="subcellular location">
    <subcellularLocation>
        <location evidence="1">Nucleus</location>
    </subcellularLocation>
</comment>
<evidence type="ECO:0000256" key="6">
    <source>
        <dbReference type="ARBA" id="ARBA00023242"/>
    </source>
</evidence>
<evidence type="ECO:0000256" key="3">
    <source>
        <dbReference type="ARBA" id="ARBA00023125"/>
    </source>
</evidence>
<dbReference type="Gene3D" id="1.10.260.40">
    <property type="entry name" value="lambda repressor-like DNA-binding domains"/>
    <property type="match status" value="1"/>
</dbReference>
<accession>A0A1I7X581</accession>
<dbReference type="InterPro" id="IPR010982">
    <property type="entry name" value="Lambda_DNA-bd_dom_sf"/>
</dbReference>
<feature type="domain" description="CUT" evidence="8">
    <location>
        <begin position="87"/>
        <end position="179"/>
    </location>
</feature>
<keyword evidence="3" id="KW-0238">DNA-binding</keyword>
<dbReference type="GO" id="GO:0005634">
    <property type="term" value="C:nucleus"/>
    <property type="evidence" value="ECO:0007669"/>
    <property type="project" value="UniProtKB-SubCell"/>
</dbReference>
<dbReference type="Proteomes" id="UP000095283">
    <property type="component" value="Unplaced"/>
</dbReference>
<evidence type="ECO:0000256" key="2">
    <source>
        <dbReference type="ARBA" id="ARBA00023015"/>
    </source>
</evidence>
<reference evidence="10" key="1">
    <citation type="submission" date="2016-11" db="UniProtKB">
        <authorList>
            <consortium name="WormBaseParasite"/>
        </authorList>
    </citation>
    <scope>IDENTIFICATION</scope>
</reference>
<dbReference type="GO" id="GO:0000981">
    <property type="term" value="F:DNA-binding transcription factor activity, RNA polymerase II-specific"/>
    <property type="evidence" value="ECO:0007669"/>
    <property type="project" value="TreeGrafter"/>
</dbReference>
<dbReference type="PANTHER" id="PTHR14057">
    <property type="entry name" value="TRANSCRIPTION FACTOR ONECUT"/>
    <property type="match status" value="1"/>
</dbReference>
<evidence type="ECO:0000256" key="7">
    <source>
        <dbReference type="SAM" id="Phobius"/>
    </source>
</evidence>